<dbReference type="GO" id="GO:0030983">
    <property type="term" value="F:mismatched DNA binding"/>
    <property type="evidence" value="ECO:0007669"/>
    <property type="project" value="InterPro"/>
</dbReference>
<dbReference type="PANTHER" id="PTHR10073:SF12">
    <property type="entry name" value="DNA MISMATCH REPAIR PROTEIN MLH1"/>
    <property type="match status" value="1"/>
</dbReference>
<dbReference type="GO" id="GO:0005524">
    <property type="term" value="F:ATP binding"/>
    <property type="evidence" value="ECO:0007669"/>
    <property type="project" value="InterPro"/>
</dbReference>
<gene>
    <name evidence="2" type="ORF">LEA_19260</name>
</gene>
<dbReference type="AlphaFoldDB" id="K1RQM4"/>
<dbReference type="PROSITE" id="PS00058">
    <property type="entry name" value="DNA_MISMATCH_REPAIR_1"/>
    <property type="match status" value="1"/>
</dbReference>
<dbReference type="InterPro" id="IPR002099">
    <property type="entry name" value="MutL/Mlh/PMS"/>
</dbReference>
<organism evidence="2">
    <name type="scientific">human gut metagenome</name>
    <dbReference type="NCBI Taxonomy" id="408170"/>
    <lineage>
        <taxon>unclassified sequences</taxon>
        <taxon>metagenomes</taxon>
        <taxon>organismal metagenomes</taxon>
    </lineage>
</organism>
<dbReference type="GO" id="GO:0016887">
    <property type="term" value="F:ATP hydrolysis activity"/>
    <property type="evidence" value="ECO:0007669"/>
    <property type="project" value="InterPro"/>
</dbReference>
<dbReference type="Pfam" id="PF13589">
    <property type="entry name" value="HATPase_c_3"/>
    <property type="match status" value="1"/>
</dbReference>
<dbReference type="NCBIfam" id="TIGR00585">
    <property type="entry name" value="mutl"/>
    <property type="match status" value="1"/>
</dbReference>
<comment type="caution">
    <text evidence="2">The sequence shown here is derived from an EMBL/GenBank/DDBJ whole genome shotgun (WGS) entry which is preliminary data.</text>
</comment>
<evidence type="ECO:0000313" key="2">
    <source>
        <dbReference type="EMBL" id="EKC47673.1"/>
    </source>
</evidence>
<comment type="similarity">
    <text evidence="1">Belongs to the DNA mismatch repair MutL/HexB family.</text>
</comment>
<dbReference type="PANTHER" id="PTHR10073">
    <property type="entry name" value="DNA MISMATCH REPAIR PROTEIN MLH, PMS, MUTL"/>
    <property type="match status" value="1"/>
</dbReference>
<evidence type="ECO:0000256" key="1">
    <source>
        <dbReference type="ARBA" id="ARBA00006082"/>
    </source>
</evidence>
<dbReference type="GO" id="GO:0140664">
    <property type="term" value="F:ATP-dependent DNA damage sensor activity"/>
    <property type="evidence" value="ECO:0007669"/>
    <property type="project" value="InterPro"/>
</dbReference>
<dbReference type="GO" id="GO:0032300">
    <property type="term" value="C:mismatch repair complex"/>
    <property type="evidence" value="ECO:0007669"/>
    <property type="project" value="InterPro"/>
</dbReference>
<accession>K1RQM4</accession>
<dbReference type="SUPFAM" id="SSF55874">
    <property type="entry name" value="ATPase domain of HSP90 chaperone/DNA topoisomerase II/histidine kinase"/>
    <property type="match status" value="1"/>
</dbReference>
<dbReference type="InterPro" id="IPR014762">
    <property type="entry name" value="DNA_mismatch_repair_CS"/>
</dbReference>
<sequence length="114" mass="12319">MPEIRLLDKSVAELIAAGEVIERPSSVIKELVENSIDAGARHITVEIKHGGISYMRITDDGCGIAYDQMPTAFLRHATSKIRTGDDLTGIMTMGFRGEALASVAAVAKIEMMSR</sequence>
<feature type="non-terminal residue" evidence="2">
    <location>
        <position position="114"/>
    </location>
</feature>
<name>K1RQM4_9ZZZZ</name>
<dbReference type="InterPro" id="IPR038973">
    <property type="entry name" value="MutL/Mlh/Pms-like"/>
</dbReference>
<proteinExistence type="inferred from homology"/>
<dbReference type="InterPro" id="IPR036890">
    <property type="entry name" value="HATPase_C_sf"/>
</dbReference>
<protein>
    <submittedName>
        <fullName evidence="2">DNA mismatch repair protein MutL</fullName>
    </submittedName>
</protein>
<dbReference type="GO" id="GO:0006298">
    <property type="term" value="P:mismatch repair"/>
    <property type="evidence" value="ECO:0007669"/>
    <property type="project" value="InterPro"/>
</dbReference>
<dbReference type="Gene3D" id="3.30.565.10">
    <property type="entry name" value="Histidine kinase-like ATPase, C-terminal domain"/>
    <property type="match status" value="1"/>
</dbReference>
<reference evidence="2" key="1">
    <citation type="journal article" date="2013" name="Environ. Microbiol.">
        <title>Microbiota from the distal guts of lean and obese adolescents exhibit partial functional redundancy besides clear differences in community structure.</title>
        <authorList>
            <person name="Ferrer M."/>
            <person name="Ruiz A."/>
            <person name="Lanza F."/>
            <person name="Haange S.B."/>
            <person name="Oberbach A."/>
            <person name="Till H."/>
            <person name="Bargiela R."/>
            <person name="Campoy C."/>
            <person name="Segura M.T."/>
            <person name="Richter M."/>
            <person name="von Bergen M."/>
            <person name="Seifert J."/>
            <person name="Suarez A."/>
        </authorList>
    </citation>
    <scope>NUCLEOTIDE SEQUENCE</scope>
</reference>
<dbReference type="EMBL" id="AJWY01013240">
    <property type="protein sequence ID" value="EKC47673.1"/>
    <property type="molecule type" value="Genomic_DNA"/>
</dbReference>